<comment type="catalytic activity">
    <reaction evidence="5 6">
        <text>N(6)-[(R)-lipoyl]-L-lysyl-[glycine-cleavage complex H protein] + glycine + H(+) = N(6)-[(R)-S(8)-aminomethyldihydrolipoyl]-L-lysyl-[glycine-cleavage complex H protein] + CO2</text>
        <dbReference type="Rhea" id="RHEA:24304"/>
        <dbReference type="Rhea" id="RHEA-COMP:10494"/>
        <dbReference type="Rhea" id="RHEA-COMP:10495"/>
        <dbReference type="ChEBI" id="CHEBI:15378"/>
        <dbReference type="ChEBI" id="CHEBI:16526"/>
        <dbReference type="ChEBI" id="CHEBI:57305"/>
        <dbReference type="ChEBI" id="CHEBI:83099"/>
        <dbReference type="ChEBI" id="CHEBI:83143"/>
        <dbReference type="EC" id="1.4.4.2"/>
    </reaction>
</comment>
<dbReference type="EMBL" id="CAXIEN010000298">
    <property type="protein sequence ID" value="CAL1292091.1"/>
    <property type="molecule type" value="Genomic_DNA"/>
</dbReference>
<reference evidence="9 10" key="1">
    <citation type="submission" date="2024-04" db="EMBL/GenBank/DDBJ databases">
        <authorList>
            <person name="Rising A."/>
            <person name="Reimegard J."/>
            <person name="Sonavane S."/>
            <person name="Akerstrom W."/>
            <person name="Nylinder S."/>
            <person name="Hedman E."/>
            <person name="Kallberg Y."/>
        </authorList>
    </citation>
    <scope>NUCLEOTIDE SEQUENCE [LARGE SCALE GENOMIC DNA]</scope>
</reference>
<comment type="cofactor">
    <cofactor evidence="1 6">
        <name>pyridoxal 5'-phosphate</name>
        <dbReference type="ChEBI" id="CHEBI:597326"/>
    </cofactor>
</comment>
<keyword evidence="10" id="KW-1185">Reference proteome</keyword>
<evidence type="ECO:0000313" key="10">
    <source>
        <dbReference type="Proteomes" id="UP001497382"/>
    </source>
</evidence>
<dbReference type="FunFam" id="3.90.1150.10:FF:000007">
    <property type="entry name" value="Glycine dehydrogenase (decarboxylating), mitochondrial"/>
    <property type="match status" value="1"/>
</dbReference>
<evidence type="ECO:0000256" key="2">
    <source>
        <dbReference type="ARBA" id="ARBA00010756"/>
    </source>
</evidence>
<gene>
    <name evidence="9" type="ORF">LARSCL_LOCUS17459</name>
</gene>
<dbReference type="FunFam" id="3.90.1150.10:FF:000025">
    <property type="entry name" value="Glycine cleavage system P protein"/>
    <property type="match status" value="1"/>
</dbReference>
<comment type="caution">
    <text evidence="9">The sequence shown here is derived from an EMBL/GenBank/DDBJ whole genome shotgun (WGS) entry which is preliminary data.</text>
</comment>
<dbReference type="Gene3D" id="3.40.640.10">
    <property type="entry name" value="Type I PLP-dependent aspartate aminotransferase-like (Major domain)"/>
    <property type="match status" value="2"/>
</dbReference>
<evidence type="ECO:0000256" key="5">
    <source>
        <dbReference type="ARBA" id="ARBA00049026"/>
    </source>
</evidence>
<keyword evidence="6" id="KW-0809">Transit peptide</keyword>
<dbReference type="InterPro" id="IPR015421">
    <property type="entry name" value="PyrdxlP-dep_Trfase_major"/>
</dbReference>
<dbReference type="GO" id="GO:0005960">
    <property type="term" value="C:glycine cleavage complex"/>
    <property type="evidence" value="ECO:0007669"/>
    <property type="project" value="TreeGrafter"/>
</dbReference>
<keyword evidence="6" id="KW-0496">Mitochondrion</keyword>
<accession>A0AAV2B789</accession>
<proteinExistence type="inferred from homology"/>
<dbReference type="Pfam" id="PF02347">
    <property type="entry name" value="GDC-P"/>
    <property type="match status" value="1"/>
</dbReference>
<dbReference type="GO" id="GO:0019464">
    <property type="term" value="P:glycine decarboxylation via glycine cleavage system"/>
    <property type="evidence" value="ECO:0007669"/>
    <property type="project" value="TreeGrafter"/>
</dbReference>
<dbReference type="GO" id="GO:0016594">
    <property type="term" value="F:glycine binding"/>
    <property type="evidence" value="ECO:0007669"/>
    <property type="project" value="TreeGrafter"/>
</dbReference>
<dbReference type="SUPFAM" id="SSF53383">
    <property type="entry name" value="PLP-dependent transferases"/>
    <property type="match status" value="2"/>
</dbReference>
<comment type="similarity">
    <text evidence="2 6">Belongs to the GcvP family.</text>
</comment>
<evidence type="ECO:0000256" key="6">
    <source>
        <dbReference type="RuleBase" id="RU364056"/>
    </source>
</evidence>
<organism evidence="9 10">
    <name type="scientific">Larinioides sclopetarius</name>
    <dbReference type="NCBI Taxonomy" id="280406"/>
    <lineage>
        <taxon>Eukaryota</taxon>
        <taxon>Metazoa</taxon>
        <taxon>Ecdysozoa</taxon>
        <taxon>Arthropoda</taxon>
        <taxon>Chelicerata</taxon>
        <taxon>Arachnida</taxon>
        <taxon>Araneae</taxon>
        <taxon>Araneomorphae</taxon>
        <taxon>Entelegynae</taxon>
        <taxon>Araneoidea</taxon>
        <taxon>Araneidae</taxon>
        <taxon>Larinioides</taxon>
    </lineage>
</organism>
<dbReference type="FunFam" id="3.40.640.10:FF:000005">
    <property type="entry name" value="Glycine dehydrogenase (decarboxylating), mitochondrial"/>
    <property type="match status" value="1"/>
</dbReference>
<dbReference type="InterPro" id="IPR015424">
    <property type="entry name" value="PyrdxlP-dep_Trfase"/>
</dbReference>
<evidence type="ECO:0000256" key="3">
    <source>
        <dbReference type="ARBA" id="ARBA00022898"/>
    </source>
</evidence>
<dbReference type="PANTHER" id="PTHR11773">
    <property type="entry name" value="GLYCINE DEHYDROGENASE, DECARBOXYLATING"/>
    <property type="match status" value="1"/>
</dbReference>
<dbReference type="Pfam" id="PF21478">
    <property type="entry name" value="GcvP2_C"/>
    <property type="match status" value="1"/>
</dbReference>
<dbReference type="NCBIfam" id="NF001696">
    <property type="entry name" value="PRK00451.1"/>
    <property type="match status" value="1"/>
</dbReference>
<comment type="subcellular location">
    <subcellularLocation>
        <location evidence="6">Mitochondrion</location>
    </subcellularLocation>
</comment>
<dbReference type="InterPro" id="IPR020581">
    <property type="entry name" value="GDC_P"/>
</dbReference>
<dbReference type="PANTHER" id="PTHR11773:SF1">
    <property type="entry name" value="GLYCINE DEHYDROGENASE (DECARBOXYLATING), MITOCHONDRIAL"/>
    <property type="match status" value="1"/>
</dbReference>
<sequence length="924" mass="103048">MYRQLLTRGVKRTVVNWSSARLSSNGVKGLLPVHDEFISRHIGPRESEQKIMLGELGFKSIDELINKTVPANIRLNRLMDISAPKGEHELLNYLRKIADRNEVWRSYLGMGYYNCLVPHCILRNIFENPGWTTQYTPYQAEIAQGRLESLLNYQTMVADITGLDIANASLLDEGTAAAEAMSLSIRYVRRKKFYCSDKVHPQTIAVVKTRASAMGVRIIVTDFKDVDLSKKDHSGVLFQYPDTEGNIEDFTELVEQCHKGGGIAVCATDLLALTVLKAPGEFGVDVAIGTSQRFGVHLNYGGPHAGFFAVKNKFIRLVPGRMVGVTKDAAGNMAYRLTLQTREQHIRRDKATSNICTAQALLANISAMYAVYHGAEGLTSIARKVNNATRLLAAGVTQGGNKLQHGKFFDTLKIKPKSGVKMVKKRAEEKKINLRYFDDDTVGVSLDETIEQKDLSDLLFIFECPTTVEELAESFDAASNAFYYGDKFKRNLELLTHPVFNSYRSEARLVRYMKALENKDISLVHSMIPLGSCTMKLNSTTEMMPCSWPKLVNLHPFVPIEQAQGYQRLFKELERDLCEITGYDSISFQPNSGAQGEYAGLMTIMSYLKATGQEKRNVCLIPVSAHGTNPASAQMAGMQVQAINVMPSGDIDMDHLKQMLEKYKDTVGCMMITYPSTNGIFEESIRKAHLAPFLPSHPIINPLEGSTSRSFGVVSAAPWGSSAILPISWAYIKMMGPRGLKKATEVAILNANYMCNKLKDHYSILFYGKGGTVAHEFIIDVRDLKKTANIEAMDIAKRLQDYGFHAPTVSWPVAGSLMIEPTESEDKDELDRFCQAMINIRQEIADIEKGISDPETNVLKMAPHTQRVVCSSDWDRPYSREKAAFPVNFVKPETKLWPNVGRIDDAYGDTNLVCTCPPMSAYMN</sequence>
<comment type="function">
    <text evidence="6">The glycine cleavage system catalyzes the degradation of glycine.</text>
</comment>
<dbReference type="InterPro" id="IPR003437">
    <property type="entry name" value="GcvP"/>
</dbReference>
<dbReference type="AlphaFoldDB" id="A0AAV2B789"/>
<evidence type="ECO:0000256" key="4">
    <source>
        <dbReference type="ARBA" id="ARBA00023002"/>
    </source>
</evidence>
<feature type="domain" description="Glycine cleavage system P-protein N-terminal" evidence="7">
    <location>
        <begin position="40"/>
        <end position="462"/>
    </location>
</feature>
<dbReference type="GO" id="GO:0005739">
    <property type="term" value="C:mitochondrion"/>
    <property type="evidence" value="ECO:0007669"/>
    <property type="project" value="UniProtKB-SubCell"/>
</dbReference>
<protein>
    <recommendedName>
        <fullName evidence="6">Glycine cleavage system P protein</fullName>
        <ecNumber evidence="6">1.4.4.2</ecNumber>
    </recommendedName>
</protein>
<dbReference type="EC" id="1.4.4.2" evidence="6"/>
<evidence type="ECO:0000256" key="1">
    <source>
        <dbReference type="ARBA" id="ARBA00001933"/>
    </source>
</evidence>
<dbReference type="InterPro" id="IPR049315">
    <property type="entry name" value="GDC-P_N"/>
</dbReference>
<dbReference type="GO" id="GO:0030170">
    <property type="term" value="F:pyridoxal phosphate binding"/>
    <property type="evidence" value="ECO:0007669"/>
    <property type="project" value="TreeGrafter"/>
</dbReference>
<dbReference type="Proteomes" id="UP001497382">
    <property type="component" value="Unassembled WGS sequence"/>
</dbReference>
<evidence type="ECO:0000259" key="7">
    <source>
        <dbReference type="Pfam" id="PF02347"/>
    </source>
</evidence>
<dbReference type="CDD" id="cd00613">
    <property type="entry name" value="GDC-P"/>
    <property type="match status" value="1"/>
</dbReference>
<dbReference type="InterPro" id="IPR015422">
    <property type="entry name" value="PyrdxlP-dep_Trfase_small"/>
</dbReference>
<evidence type="ECO:0000259" key="8">
    <source>
        <dbReference type="Pfam" id="PF21478"/>
    </source>
</evidence>
<keyword evidence="3 6" id="KW-0663">Pyridoxal phosphate</keyword>
<name>A0AAV2B789_9ARAC</name>
<dbReference type="GO" id="GO:0004375">
    <property type="term" value="F:glycine dehydrogenase (decarboxylating) activity"/>
    <property type="evidence" value="ECO:0007669"/>
    <property type="project" value="UniProtKB-UniRule"/>
</dbReference>
<keyword evidence="4 6" id="KW-0560">Oxidoreductase</keyword>
<dbReference type="Gene3D" id="3.90.1150.10">
    <property type="entry name" value="Aspartate Aminotransferase, domain 1"/>
    <property type="match status" value="2"/>
</dbReference>
<evidence type="ECO:0000313" key="9">
    <source>
        <dbReference type="EMBL" id="CAL1292091.1"/>
    </source>
</evidence>
<dbReference type="InterPro" id="IPR049316">
    <property type="entry name" value="GDC-P_C"/>
</dbReference>
<comment type="subunit">
    <text evidence="6">The glycine cleavage system is composed of four proteins: P, T, L and H.</text>
</comment>
<dbReference type="NCBIfam" id="TIGR00461">
    <property type="entry name" value="gcvP"/>
    <property type="match status" value="1"/>
</dbReference>
<feature type="domain" description="Glycine dehydrogenase C-terminal" evidence="8">
    <location>
        <begin position="743"/>
        <end position="864"/>
    </location>
</feature>